<dbReference type="InterPro" id="IPR012171">
    <property type="entry name" value="Fatty_acid_desaturase"/>
</dbReference>
<keyword evidence="4" id="KW-1185">Reference proteome</keyword>
<keyword evidence="1" id="KW-1133">Transmembrane helix</keyword>
<dbReference type="PANTHER" id="PTHR19353:SF19">
    <property type="entry name" value="DELTA(5) FATTY ACID DESATURASE C-RELATED"/>
    <property type="match status" value="1"/>
</dbReference>
<evidence type="ECO:0000256" key="1">
    <source>
        <dbReference type="SAM" id="Phobius"/>
    </source>
</evidence>
<evidence type="ECO:0000313" key="3">
    <source>
        <dbReference type="EMBL" id="MDC3984211.1"/>
    </source>
</evidence>
<dbReference type="PANTHER" id="PTHR19353">
    <property type="entry name" value="FATTY ACID DESATURASE 2"/>
    <property type="match status" value="1"/>
</dbReference>
<dbReference type="Proteomes" id="UP001151081">
    <property type="component" value="Unassembled WGS sequence"/>
</dbReference>
<feature type="domain" description="Fatty acid desaturase" evidence="2">
    <location>
        <begin position="50"/>
        <end position="288"/>
    </location>
</feature>
<accession>A0A9X3XAB2</accession>
<evidence type="ECO:0000313" key="4">
    <source>
        <dbReference type="Proteomes" id="UP001151081"/>
    </source>
</evidence>
<dbReference type="Pfam" id="PF00487">
    <property type="entry name" value="FA_desaturase"/>
    <property type="match status" value="1"/>
</dbReference>
<keyword evidence="3" id="KW-0560">Oxidoreductase</keyword>
<dbReference type="InterPro" id="IPR005804">
    <property type="entry name" value="FA_desaturase_dom"/>
</dbReference>
<evidence type="ECO:0000259" key="2">
    <source>
        <dbReference type="Pfam" id="PF00487"/>
    </source>
</evidence>
<gene>
    <name evidence="3" type="ORF">KEG57_27130</name>
</gene>
<dbReference type="GO" id="GO:0016717">
    <property type="term" value="F:oxidoreductase activity, acting on paired donors, with oxidation of a pair of donors resulting in the reduction of molecular oxygen to two molecules of water"/>
    <property type="evidence" value="ECO:0007669"/>
    <property type="project" value="TreeGrafter"/>
</dbReference>
<proteinExistence type="predicted"/>
<dbReference type="EC" id="1.14.19.-" evidence="3"/>
<dbReference type="EMBL" id="JAGTJJ010000019">
    <property type="protein sequence ID" value="MDC3984211.1"/>
    <property type="molecule type" value="Genomic_DNA"/>
</dbReference>
<dbReference type="AlphaFoldDB" id="A0A9X3XAB2"/>
<name>A0A9X3XAB2_9BACT</name>
<organism evidence="3 4">
    <name type="scientific">Polyangium jinanense</name>
    <dbReference type="NCBI Taxonomy" id="2829994"/>
    <lineage>
        <taxon>Bacteria</taxon>
        <taxon>Pseudomonadati</taxon>
        <taxon>Myxococcota</taxon>
        <taxon>Polyangia</taxon>
        <taxon>Polyangiales</taxon>
        <taxon>Polyangiaceae</taxon>
        <taxon>Polyangium</taxon>
    </lineage>
</organism>
<keyword evidence="1" id="KW-0812">Transmembrane</keyword>
<comment type="caution">
    <text evidence="3">The sequence shown here is derived from an EMBL/GenBank/DDBJ whole genome shotgun (WGS) entry which is preliminary data.</text>
</comment>
<feature type="transmembrane region" description="Helical" evidence="1">
    <location>
        <begin position="29"/>
        <end position="46"/>
    </location>
</feature>
<dbReference type="GO" id="GO:0008610">
    <property type="term" value="P:lipid biosynthetic process"/>
    <property type="evidence" value="ECO:0007669"/>
    <property type="project" value="UniProtKB-ARBA"/>
</dbReference>
<dbReference type="RefSeq" id="WP_272419202.1">
    <property type="nucleotide sequence ID" value="NZ_JAGTJJ010000019.1"/>
</dbReference>
<feature type="transmembrane region" description="Helical" evidence="1">
    <location>
        <begin position="52"/>
        <end position="70"/>
    </location>
</feature>
<sequence length="326" mass="36473">MAPRSDPSARPPSPRDAAVTILRPRDAEGALHTFVAVFLTAAGIWLSSRSSWAAWFGGQIVFAISFVKWFSLLHEAGHHTLFATRGLNTLAGHLASVISVLPYTSWKAIHRMHHKWTGFQDKDPTTSSLVPRPLGAFERAAINIAWRAWIPLFSFLYRAQSFWHLPRLFRLFPDARARRAFVVNAIALLALYAAAFVFVGPLAMLRLFGLGLFLGFAWMDVIMLSQHTHIPLELSHGADVAPIPAPEQAPYTRSLRFSWFLSTFVLTGFDAHELHHVFPFVPGPRLRNIPWTPPNEAPAWAWIRAAKAVPAEVFLFKNRSTSGLSI</sequence>
<feature type="transmembrane region" description="Helical" evidence="1">
    <location>
        <begin position="180"/>
        <end position="199"/>
    </location>
</feature>
<dbReference type="GO" id="GO:0016020">
    <property type="term" value="C:membrane"/>
    <property type="evidence" value="ECO:0007669"/>
    <property type="project" value="TreeGrafter"/>
</dbReference>
<keyword evidence="1" id="KW-0472">Membrane</keyword>
<protein>
    <submittedName>
        <fullName evidence="3">Fatty acid desaturase</fullName>
        <ecNumber evidence="3">1.14.19.-</ecNumber>
    </submittedName>
</protein>
<reference evidence="3 4" key="1">
    <citation type="submission" date="2021-04" db="EMBL/GenBank/DDBJ databases">
        <title>Genome analysis of Polyangium sp.</title>
        <authorList>
            <person name="Li Y."/>
            <person name="Wang J."/>
        </authorList>
    </citation>
    <scope>NUCLEOTIDE SEQUENCE [LARGE SCALE GENOMIC DNA]</scope>
    <source>
        <strain evidence="3 4">SDU14</strain>
    </source>
</reference>